<accession>X0Y562</accession>
<dbReference type="InterPro" id="IPR036890">
    <property type="entry name" value="HATPase_C_sf"/>
</dbReference>
<feature type="domain" description="Histidine kinase" evidence="5">
    <location>
        <begin position="1"/>
        <end position="68"/>
    </location>
</feature>
<keyword evidence="4" id="KW-0418">Kinase</keyword>
<evidence type="ECO:0000256" key="2">
    <source>
        <dbReference type="ARBA" id="ARBA00012438"/>
    </source>
</evidence>
<sequence>DNGPGIDQKYFKKIFKIFRTLSPSDETESTGIGLSIAKKIVKMNAGRIWVESKVGKGSTFFFTLPKSGALQEVSTGTASENTK</sequence>
<dbReference type="PRINTS" id="PR00344">
    <property type="entry name" value="BCTRLSENSOR"/>
</dbReference>
<dbReference type="GO" id="GO:0030295">
    <property type="term" value="F:protein kinase activator activity"/>
    <property type="evidence" value="ECO:0007669"/>
    <property type="project" value="TreeGrafter"/>
</dbReference>
<dbReference type="InterPro" id="IPR004358">
    <property type="entry name" value="Sig_transdc_His_kin-like_C"/>
</dbReference>
<name>X0Y562_9ZZZZ</name>
<dbReference type="PROSITE" id="PS50109">
    <property type="entry name" value="HIS_KIN"/>
    <property type="match status" value="1"/>
</dbReference>
<dbReference type="PANTHER" id="PTHR42878">
    <property type="entry name" value="TWO-COMPONENT HISTIDINE KINASE"/>
    <property type="match status" value="1"/>
</dbReference>
<dbReference type="GO" id="GO:0004673">
    <property type="term" value="F:protein histidine kinase activity"/>
    <property type="evidence" value="ECO:0007669"/>
    <property type="project" value="UniProtKB-EC"/>
</dbReference>
<dbReference type="InterPro" id="IPR005467">
    <property type="entry name" value="His_kinase_dom"/>
</dbReference>
<dbReference type="EC" id="2.7.13.3" evidence="2"/>
<dbReference type="Gene3D" id="3.30.565.10">
    <property type="entry name" value="Histidine kinase-like ATPase, C-terminal domain"/>
    <property type="match status" value="1"/>
</dbReference>
<dbReference type="InterPro" id="IPR003594">
    <property type="entry name" value="HATPase_dom"/>
</dbReference>
<evidence type="ECO:0000256" key="3">
    <source>
        <dbReference type="ARBA" id="ARBA00022679"/>
    </source>
</evidence>
<evidence type="ECO:0000256" key="4">
    <source>
        <dbReference type="ARBA" id="ARBA00022777"/>
    </source>
</evidence>
<dbReference type="GO" id="GO:0000156">
    <property type="term" value="F:phosphorelay response regulator activity"/>
    <property type="evidence" value="ECO:0007669"/>
    <property type="project" value="TreeGrafter"/>
</dbReference>
<dbReference type="GO" id="GO:0007234">
    <property type="term" value="P:osmosensory signaling via phosphorelay pathway"/>
    <property type="evidence" value="ECO:0007669"/>
    <property type="project" value="TreeGrafter"/>
</dbReference>
<comment type="catalytic activity">
    <reaction evidence="1">
        <text>ATP + protein L-histidine = ADP + protein N-phospho-L-histidine.</text>
        <dbReference type="EC" id="2.7.13.3"/>
    </reaction>
</comment>
<dbReference type="AlphaFoldDB" id="X0Y562"/>
<dbReference type="Pfam" id="PF02518">
    <property type="entry name" value="HATPase_c"/>
    <property type="match status" value="1"/>
</dbReference>
<dbReference type="SUPFAM" id="SSF55874">
    <property type="entry name" value="ATPase domain of HSP90 chaperone/DNA topoisomerase II/histidine kinase"/>
    <property type="match status" value="1"/>
</dbReference>
<comment type="caution">
    <text evidence="6">The sequence shown here is derived from an EMBL/GenBank/DDBJ whole genome shotgun (WGS) entry which is preliminary data.</text>
</comment>
<gene>
    <name evidence="6" type="ORF">S01H1_82627</name>
</gene>
<dbReference type="EMBL" id="BARS01056037">
    <property type="protein sequence ID" value="GAG51074.1"/>
    <property type="molecule type" value="Genomic_DNA"/>
</dbReference>
<organism evidence="6">
    <name type="scientific">marine sediment metagenome</name>
    <dbReference type="NCBI Taxonomy" id="412755"/>
    <lineage>
        <taxon>unclassified sequences</taxon>
        <taxon>metagenomes</taxon>
        <taxon>ecological metagenomes</taxon>
    </lineage>
</organism>
<dbReference type="InterPro" id="IPR050351">
    <property type="entry name" value="BphY/WalK/GraS-like"/>
</dbReference>
<evidence type="ECO:0000313" key="6">
    <source>
        <dbReference type="EMBL" id="GAG51074.1"/>
    </source>
</evidence>
<dbReference type="PANTHER" id="PTHR42878:SF15">
    <property type="entry name" value="BACTERIOPHYTOCHROME"/>
    <property type="match status" value="1"/>
</dbReference>
<reference evidence="6" key="1">
    <citation type="journal article" date="2014" name="Front. Microbiol.">
        <title>High frequency of phylogenetically diverse reductive dehalogenase-homologous genes in deep subseafloor sedimentary metagenomes.</title>
        <authorList>
            <person name="Kawai M."/>
            <person name="Futagami T."/>
            <person name="Toyoda A."/>
            <person name="Takaki Y."/>
            <person name="Nishi S."/>
            <person name="Hori S."/>
            <person name="Arai W."/>
            <person name="Tsubouchi T."/>
            <person name="Morono Y."/>
            <person name="Uchiyama I."/>
            <person name="Ito T."/>
            <person name="Fujiyama A."/>
            <person name="Inagaki F."/>
            <person name="Takami H."/>
        </authorList>
    </citation>
    <scope>NUCLEOTIDE SEQUENCE</scope>
    <source>
        <strain evidence="6">Expedition CK06-06</strain>
    </source>
</reference>
<protein>
    <recommendedName>
        <fullName evidence="2">histidine kinase</fullName>
        <ecNumber evidence="2">2.7.13.3</ecNumber>
    </recommendedName>
</protein>
<evidence type="ECO:0000259" key="5">
    <source>
        <dbReference type="PROSITE" id="PS50109"/>
    </source>
</evidence>
<feature type="non-terminal residue" evidence="6">
    <location>
        <position position="1"/>
    </location>
</feature>
<evidence type="ECO:0000256" key="1">
    <source>
        <dbReference type="ARBA" id="ARBA00000085"/>
    </source>
</evidence>
<proteinExistence type="predicted"/>
<keyword evidence="3" id="KW-0808">Transferase</keyword>